<dbReference type="AlphaFoldDB" id="A0A8B7ZDJ0"/>
<dbReference type="PROSITE" id="PS01159">
    <property type="entry name" value="WW_DOMAIN_1"/>
    <property type="match status" value="1"/>
</dbReference>
<evidence type="ECO:0000259" key="3">
    <source>
        <dbReference type="PROSITE" id="PS50020"/>
    </source>
</evidence>
<dbReference type="PROSITE" id="PS50106">
    <property type="entry name" value="PDZ"/>
    <property type="match status" value="2"/>
</dbReference>
<feature type="compositionally biased region" description="Polar residues" evidence="2">
    <location>
        <begin position="363"/>
        <end position="376"/>
    </location>
</feature>
<evidence type="ECO:0000256" key="2">
    <source>
        <dbReference type="SAM" id="MobiDB-lite"/>
    </source>
</evidence>
<dbReference type="SUPFAM" id="SSF51045">
    <property type="entry name" value="WW domain"/>
    <property type="match status" value="1"/>
</dbReference>
<dbReference type="InterPro" id="IPR001202">
    <property type="entry name" value="WW_dom"/>
</dbReference>
<feature type="compositionally biased region" description="Low complexity" evidence="2">
    <location>
        <begin position="172"/>
        <end position="185"/>
    </location>
</feature>
<dbReference type="SMART" id="SM00228">
    <property type="entry name" value="PDZ"/>
    <property type="match status" value="2"/>
</dbReference>
<feature type="compositionally biased region" description="Polar residues" evidence="2">
    <location>
        <begin position="427"/>
        <end position="441"/>
    </location>
</feature>
<dbReference type="InterPro" id="IPR051342">
    <property type="entry name" value="PDZ_scaffold"/>
</dbReference>
<feature type="domain" description="PDZ" evidence="4">
    <location>
        <begin position="213"/>
        <end position="275"/>
    </location>
</feature>
<dbReference type="InterPro" id="IPR036034">
    <property type="entry name" value="PDZ_sf"/>
</dbReference>
<dbReference type="PROSITE" id="PS50020">
    <property type="entry name" value="WW_DOMAIN_2"/>
    <property type="match status" value="1"/>
</dbReference>
<dbReference type="CTD" id="252983"/>
<evidence type="ECO:0000313" key="6">
    <source>
        <dbReference type="RefSeq" id="XP_022103042.1"/>
    </source>
</evidence>
<reference evidence="6" key="1">
    <citation type="submission" date="2025-08" db="UniProtKB">
        <authorList>
            <consortium name="RefSeq"/>
        </authorList>
    </citation>
    <scope>IDENTIFICATION</scope>
</reference>
<proteinExistence type="predicted"/>
<dbReference type="Proteomes" id="UP000694845">
    <property type="component" value="Unplaced"/>
</dbReference>
<dbReference type="PANTHER" id="PTHR19964">
    <property type="entry name" value="MULTIPLE PDZ DOMAIN PROTEIN"/>
    <property type="match status" value="1"/>
</dbReference>
<evidence type="ECO:0000259" key="4">
    <source>
        <dbReference type="PROSITE" id="PS50106"/>
    </source>
</evidence>
<feature type="region of interest" description="Disordered" evidence="2">
    <location>
        <begin position="1"/>
        <end position="24"/>
    </location>
</feature>
<feature type="domain" description="PDZ" evidence="4">
    <location>
        <begin position="30"/>
        <end position="117"/>
    </location>
</feature>
<dbReference type="Gene3D" id="2.20.70.10">
    <property type="match status" value="1"/>
</dbReference>
<dbReference type="RefSeq" id="XP_022103042.1">
    <property type="nucleotide sequence ID" value="XM_022247350.1"/>
</dbReference>
<organism evidence="5 6">
    <name type="scientific">Acanthaster planci</name>
    <name type="common">Crown-of-thorns starfish</name>
    <dbReference type="NCBI Taxonomy" id="133434"/>
    <lineage>
        <taxon>Eukaryota</taxon>
        <taxon>Metazoa</taxon>
        <taxon>Echinodermata</taxon>
        <taxon>Eleutherozoa</taxon>
        <taxon>Asterozoa</taxon>
        <taxon>Asteroidea</taxon>
        <taxon>Valvatacea</taxon>
        <taxon>Valvatida</taxon>
        <taxon>Acanthasteridae</taxon>
        <taxon>Acanthaster</taxon>
    </lineage>
</organism>
<feature type="region of interest" description="Disordered" evidence="2">
    <location>
        <begin position="427"/>
        <end position="505"/>
    </location>
</feature>
<dbReference type="CDD" id="cd00201">
    <property type="entry name" value="WW"/>
    <property type="match status" value="1"/>
</dbReference>
<dbReference type="InterPro" id="IPR036020">
    <property type="entry name" value="WW_dom_sf"/>
</dbReference>
<dbReference type="Pfam" id="PF00397">
    <property type="entry name" value="WW"/>
    <property type="match status" value="1"/>
</dbReference>
<dbReference type="InterPro" id="IPR011992">
    <property type="entry name" value="EF-hand-dom_pair"/>
</dbReference>
<dbReference type="KEGG" id="aplc:110985903"/>
<dbReference type="SUPFAM" id="SSF47473">
    <property type="entry name" value="EF-hand"/>
    <property type="match status" value="1"/>
</dbReference>
<feature type="compositionally biased region" description="Low complexity" evidence="2">
    <location>
        <begin position="300"/>
        <end position="315"/>
    </location>
</feature>
<feature type="region of interest" description="Disordered" evidence="2">
    <location>
        <begin position="292"/>
        <end position="382"/>
    </location>
</feature>
<dbReference type="Gene3D" id="1.10.238.10">
    <property type="entry name" value="EF-hand"/>
    <property type="match status" value="1"/>
</dbReference>
<dbReference type="GeneID" id="110985903"/>
<dbReference type="SMART" id="SM00456">
    <property type="entry name" value="WW"/>
    <property type="match status" value="1"/>
</dbReference>
<sequence>MSVTMTVTETGVSAVEGSPRHSHHMDETETVVFNDCKTGLGIKIIGGRSEQESGRDYGIFIRRVIPGGLAEQSGRLKEGDQILSVNGTSLLRVTNDEAVQHLRSASATNQVTLVVTRNMSAVRRFSLLIESQLANTRNTFSLDSQSISSDQGSDVHEQSSRPWSSSQRERTSSQSPSPSLDSASSVPAERAPSSANQRTPDVREIILNKLSGLGLSISGGVDRPDGPGIYIQGIQQDGDCARDGRLRAGDQLMSVNGEPLSGVTNEVAVEILTRASCRTDVDTLCVSYTPAMSARSCRQPSNHTPTSSYPSPSSTNQPLSPHRYPSHSTSPSQPPLHTGHQHQQGSPFAKTSGVSPHVVGDVVSSQGNIPESSSGERLSPPVVRQLMSPPRYEQATINGYPLSALHHQAPSNIAMPLYLQRHLHIQPASSSTPQADSTSGHLNRFPAPHSSHLEPSPVLPTSSVTVATHHHNTQSSAASPLATPPIGTSAISPSPSQTSSRRRRLSLDPHVRLRIDKLQVALKYLGIDPTDEEKVELRRRLKVDQSGMVPYGEFVAIARQIFKMQLDDSRFGAGSLTFAAQDVTDFAEPPLFQEQPQQVLPSSVPVSELDRVRRERDEALREIERLKVQLQEKDRSFNIAEEELLRIRKEAQGAIHESRALKSRVHLAEAAQREARNIEIDYEEVVHMLEAEIAILQKKISKTPPPNKVSSAGVEELDKRIAVMSCELRKAEISKKTYEVATEKLLQFAELVHECVSHGPNAIMVNQTRGRGESARRGDTGFIPPGYLAKHNKQGPLNLATEAKETVKAVKKLLDVEPLPYGWEEAYTADGMKYYLNHVNQRTTWIHPVSSINHLPAIEENGRDLPETKT</sequence>
<protein>
    <submittedName>
        <fullName evidence="6">Syntaxin-binding protein 4-like isoform X1</fullName>
    </submittedName>
</protein>
<dbReference type="InterPro" id="IPR001478">
    <property type="entry name" value="PDZ"/>
</dbReference>
<feature type="domain" description="WW" evidence="3">
    <location>
        <begin position="817"/>
        <end position="850"/>
    </location>
</feature>
<dbReference type="OrthoDB" id="6022242at2759"/>
<keyword evidence="5" id="KW-1185">Reference proteome</keyword>
<dbReference type="Gene3D" id="2.30.42.10">
    <property type="match status" value="2"/>
</dbReference>
<evidence type="ECO:0000256" key="1">
    <source>
        <dbReference type="SAM" id="Coils"/>
    </source>
</evidence>
<feature type="coiled-coil region" evidence="1">
    <location>
        <begin position="609"/>
        <end position="650"/>
    </location>
</feature>
<name>A0A8B7ZDJ0_ACAPL</name>
<feature type="compositionally biased region" description="Polar residues" evidence="2">
    <location>
        <begin position="1"/>
        <end position="11"/>
    </location>
</feature>
<gene>
    <name evidence="6" type="primary">LOC110985903</name>
</gene>
<dbReference type="PANTHER" id="PTHR19964:SF94">
    <property type="entry name" value="SYNTAXIN-BINDING PROTEIN 4-LIKE"/>
    <property type="match status" value="1"/>
</dbReference>
<dbReference type="FunFam" id="2.20.70.10:FF:000034">
    <property type="entry name" value="syntaxin-binding protein 4 isoform X1"/>
    <property type="match status" value="1"/>
</dbReference>
<dbReference type="SUPFAM" id="SSF50156">
    <property type="entry name" value="PDZ domain-like"/>
    <property type="match status" value="2"/>
</dbReference>
<dbReference type="Pfam" id="PF00595">
    <property type="entry name" value="PDZ"/>
    <property type="match status" value="2"/>
</dbReference>
<feature type="region of interest" description="Disordered" evidence="2">
    <location>
        <begin position="144"/>
        <end position="202"/>
    </location>
</feature>
<evidence type="ECO:0000313" key="5">
    <source>
        <dbReference type="Proteomes" id="UP000694845"/>
    </source>
</evidence>
<accession>A0A8B7ZDJ0</accession>
<dbReference type="CDD" id="cd06692">
    <property type="entry name" value="PDZ1_GgSTXBP4-like"/>
    <property type="match status" value="1"/>
</dbReference>
<keyword evidence="1" id="KW-0175">Coiled coil</keyword>